<keyword evidence="4" id="KW-0131">Cell cycle</keyword>
<name>A0A149TND5_9PROT</name>
<dbReference type="OrthoDB" id="9806226at2"/>
<dbReference type="PANTHER" id="PTHR34298">
    <property type="entry name" value="SEGREGATION AND CONDENSATION PROTEIN B"/>
    <property type="match status" value="1"/>
</dbReference>
<dbReference type="PIRSF" id="PIRSF019345">
    <property type="entry name" value="ScpB"/>
    <property type="match status" value="1"/>
</dbReference>
<dbReference type="GO" id="GO:0051304">
    <property type="term" value="P:chromosome separation"/>
    <property type="evidence" value="ECO:0007669"/>
    <property type="project" value="InterPro"/>
</dbReference>
<dbReference type="InterPro" id="IPR005234">
    <property type="entry name" value="ScpB_csome_segregation"/>
</dbReference>
<dbReference type="InterPro" id="IPR036388">
    <property type="entry name" value="WH-like_DNA-bd_sf"/>
</dbReference>
<proteinExistence type="predicted"/>
<keyword evidence="2" id="KW-0132">Cell division</keyword>
<evidence type="ECO:0000256" key="2">
    <source>
        <dbReference type="ARBA" id="ARBA00022618"/>
    </source>
</evidence>
<dbReference type="AlphaFoldDB" id="A0A149TND5"/>
<dbReference type="InterPro" id="IPR036390">
    <property type="entry name" value="WH_DNA-bd_sf"/>
</dbReference>
<keyword evidence="1" id="KW-0963">Cytoplasm</keyword>
<dbReference type="GO" id="GO:0051301">
    <property type="term" value="P:cell division"/>
    <property type="evidence" value="ECO:0007669"/>
    <property type="project" value="UniProtKB-KW"/>
</dbReference>
<sequence>MLLTMTSPSSDPVRLTEALFFQSSGPVSRTTLIRVLGEDVEIAQILSEVARRTKGLGFELVAVGDGWMFRTAPDLAEALRSVLERPPERLPRAVLEVLLLIAARQPVTRPEIESFRDAALPQKTLALLQEKGLIRSVGRKPVPGQPQLWATTEAFLVTYGLRSLAELDPLLEGLRGPL</sequence>
<evidence type="ECO:0000256" key="3">
    <source>
        <dbReference type="ARBA" id="ARBA00022829"/>
    </source>
</evidence>
<dbReference type="SUPFAM" id="SSF46785">
    <property type="entry name" value="Winged helix' DNA-binding domain"/>
    <property type="match status" value="2"/>
</dbReference>
<evidence type="ECO:0000313" key="5">
    <source>
        <dbReference type="EMBL" id="KXV51033.1"/>
    </source>
</evidence>
<evidence type="ECO:0000256" key="4">
    <source>
        <dbReference type="ARBA" id="ARBA00023306"/>
    </source>
</evidence>
<dbReference type="Gene3D" id="1.10.10.10">
    <property type="entry name" value="Winged helix-like DNA-binding domain superfamily/Winged helix DNA-binding domain"/>
    <property type="match status" value="2"/>
</dbReference>
<comment type="caution">
    <text evidence="5">The sequence shown here is derived from an EMBL/GenBank/DDBJ whole genome shotgun (WGS) entry which is preliminary data.</text>
</comment>
<dbReference type="PANTHER" id="PTHR34298:SF2">
    <property type="entry name" value="SEGREGATION AND CONDENSATION PROTEIN B"/>
    <property type="match status" value="1"/>
</dbReference>
<dbReference type="PATRIC" id="fig|318683.6.peg.3375"/>
<protein>
    <submittedName>
        <fullName evidence="5">Segregation and condensation protein B</fullName>
    </submittedName>
</protein>
<gene>
    <name evidence="5" type="ORF">AD945_00830</name>
</gene>
<reference evidence="5 6" key="1">
    <citation type="submission" date="2015-06" db="EMBL/GenBank/DDBJ databases">
        <title>Improved classification and identification of acetic acid bacteria using matrix-assisted laser desorption/ionization time-of-flight mass spectrometry; Gluconobacter nephelii and Gluconobacter uchimurae are later heterotypic synonyms of Gluconobacter japonicus and Gluconobacter oxydans, respectively.</title>
        <authorList>
            <person name="Li L."/>
            <person name="Cleenwerck I."/>
            <person name="De Vuyst L."/>
            <person name="Vandamme P."/>
        </authorList>
    </citation>
    <scope>NUCLEOTIDE SEQUENCE [LARGE SCALE GENOMIC DNA]</scope>
    <source>
        <strain evidence="5 6">LMG 1768</strain>
    </source>
</reference>
<evidence type="ECO:0000313" key="6">
    <source>
        <dbReference type="Proteomes" id="UP000075636"/>
    </source>
</evidence>
<dbReference type="Pfam" id="PF04079">
    <property type="entry name" value="SMC_ScpB"/>
    <property type="match status" value="1"/>
</dbReference>
<evidence type="ECO:0000256" key="1">
    <source>
        <dbReference type="ARBA" id="ARBA00022490"/>
    </source>
</evidence>
<dbReference type="EMBL" id="LHZR01000059">
    <property type="protein sequence ID" value="KXV51033.1"/>
    <property type="molecule type" value="Genomic_DNA"/>
</dbReference>
<accession>A0A149TND5</accession>
<dbReference type="Proteomes" id="UP000075636">
    <property type="component" value="Unassembled WGS sequence"/>
</dbReference>
<organism evidence="5 6">
    <name type="scientific">Gluconobacter albidus</name>
    <dbReference type="NCBI Taxonomy" id="318683"/>
    <lineage>
        <taxon>Bacteria</taxon>
        <taxon>Pseudomonadati</taxon>
        <taxon>Pseudomonadota</taxon>
        <taxon>Alphaproteobacteria</taxon>
        <taxon>Acetobacterales</taxon>
        <taxon>Acetobacteraceae</taxon>
        <taxon>Gluconobacter</taxon>
    </lineage>
</organism>
<keyword evidence="3" id="KW-0159">Chromosome partition</keyword>